<proteinExistence type="predicted"/>
<evidence type="ECO:0000313" key="2">
    <source>
        <dbReference type="Proteomes" id="UP001497472"/>
    </source>
</evidence>
<organism evidence="1 2">
    <name type="scientific">Leptosia nina</name>
    <dbReference type="NCBI Taxonomy" id="320188"/>
    <lineage>
        <taxon>Eukaryota</taxon>
        <taxon>Metazoa</taxon>
        <taxon>Ecdysozoa</taxon>
        <taxon>Arthropoda</taxon>
        <taxon>Hexapoda</taxon>
        <taxon>Insecta</taxon>
        <taxon>Pterygota</taxon>
        <taxon>Neoptera</taxon>
        <taxon>Endopterygota</taxon>
        <taxon>Lepidoptera</taxon>
        <taxon>Glossata</taxon>
        <taxon>Ditrysia</taxon>
        <taxon>Papilionoidea</taxon>
        <taxon>Pieridae</taxon>
        <taxon>Pierinae</taxon>
        <taxon>Leptosia</taxon>
    </lineage>
</organism>
<name>A0AAV1JZH8_9NEOP</name>
<gene>
    <name evidence="1" type="ORF">LNINA_LOCUS13777</name>
</gene>
<evidence type="ECO:0000313" key="1">
    <source>
        <dbReference type="EMBL" id="CAK1554924.1"/>
    </source>
</evidence>
<comment type="caution">
    <text evidence="1">The sequence shown here is derived from an EMBL/GenBank/DDBJ whole genome shotgun (WGS) entry which is preliminary data.</text>
</comment>
<sequence length="81" mass="9226">MPKEIVTFLNFPEAREYTGYSFRRSSAILLADSGALLTLKRHGGWPSSSVAEEYIYDSLRNKEEISSRITRNIHITFGVKC</sequence>
<protein>
    <recommendedName>
        <fullName evidence="3">Tyr recombinase domain-containing protein</fullName>
    </recommendedName>
</protein>
<keyword evidence="2" id="KW-1185">Reference proteome</keyword>
<dbReference type="AlphaFoldDB" id="A0AAV1JZH8"/>
<reference evidence="1 2" key="1">
    <citation type="submission" date="2023-11" db="EMBL/GenBank/DDBJ databases">
        <authorList>
            <person name="Okamura Y."/>
        </authorList>
    </citation>
    <scope>NUCLEOTIDE SEQUENCE [LARGE SCALE GENOMIC DNA]</scope>
</reference>
<evidence type="ECO:0008006" key="3">
    <source>
        <dbReference type="Google" id="ProtNLM"/>
    </source>
</evidence>
<dbReference type="EMBL" id="CAVLEF010000279">
    <property type="protein sequence ID" value="CAK1554924.1"/>
    <property type="molecule type" value="Genomic_DNA"/>
</dbReference>
<dbReference type="Proteomes" id="UP001497472">
    <property type="component" value="Unassembled WGS sequence"/>
</dbReference>
<accession>A0AAV1JZH8</accession>